<dbReference type="STRING" id="661478.OP10G_1071"/>
<dbReference type="NCBIfam" id="TIGR02532">
    <property type="entry name" value="IV_pilin_GFxxxE"/>
    <property type="match status" value="1"/>
</dbReference>
<dbReference type="PROSITE" id="PS00409">
    <property type="entry name" value="PROKAR_NTER_METHYL"/>
    <property type="match status" value="1"/>
</dbReference>
<dbReference type="InterPro" id="IPR012902">
    <property type="entry name" value="N_methyl_site"/>
</dbReference>
<dbReference type="HOGENOM" id="CLU_041661_1_1_0"/>
<evidence type="ECO:0000313" key="2">
    <source>
        <dbReference type="Proteomes" id="UP000027982"/>
    </source>
</evidence>
<dbReference type="SUPFAM" id="SSF54523">
    <property type="entry name" value="Pili subunits"/>
    <property type="match status" value="1"/>
</dbReference>
<evidence type="ECO:0000313" key="1">
    <source>
        <dbReference type="EMBL" id="AIE84439.1"/>
    </source>
</evidence>
<name>A0A068NS47_FIMGI</name>
<accession>A0A068NS47</accession>
<dbReference type="EMBL" id="CP007139">
    <property type="protein sequence ID" value="AIE84439.1"/>
    <property type="molecule type" value="Genomic_DNA"/>
</dbReference>
<dbReference type="eggNOG" id="COG2165">
    <property type="taxonomic scope" value="Bacteria"/>
</dbReference>
<sequence>MLRRKGFTLIELLVVIAIIAILAAILFPVFAQAKESAKRTACLSNSRQQGTALQLYLQDEDGMMPTAYQLSATGEYHDVWNLLLPYTKNQEIFFCPDRNQRGCTGDPGQPEDSRCIGYGFNWGPLQTFTPGDFEGGLMEAYDAGDDWQGARGRNESAVLSSAETFAFGDTHDRTWYTIALNTMLSKFEGTTNHELVHGGKLNMNFVDGHAKMVAWKVGLVAPGHLGPRVSYLFPKNSNDWSKWCADPAANVTVPGGLRGGLQMPCGDVAQYYADKAEWAPD</sequence>
<dbReference type="PANTHER" id="PTHR30093">
    <property type="entry name" value="GENERAL SECRETION PATHWAY PROTEIN G"/>
    <property type="match status" value="1"/>
</dbReference>
<dbReference type="Proteomes" id="UP000027982">
    <property type="component" value="Chromosome"/>
</dbReference>
<dbReference type="Gene3D" id="3.30.700.10">
    <property type="entry name" value="Glycoprotein, Type 4 Pilin"/>
    <property type="match status" value="1"/>
</dbReference>
<organism evidence="1 2">
    <name type="scientific">Fimbriimonas ginsengisoli Gsoil 348</name>
    <dbReference type="NCBI Taxonomy" id="661478"/>
    <lineage>
        <taxon>Bacteria</taxon>
        <taxon>Bacillati</taxon>
        <taxon>Armatimonadota</taxon>
        <taxon>Fimbriimonadia</taxon>
        <taxon>Fimbriimonadales</taxon>
        <taxon>Fimbriimonadaceae</taxon>
        <taxon>Fimbriimonas</taxon>
    </lineage>
</organism>
<dbReference type="Pfam" id="PF07963">
    <property type="entry name" value="N_methyl"/>
    <property type="match status" value="1"/>
</dbReference>
<protein>
    <submittedName>
        <fullName evidence="1">Putative fimbrial protein</fullName>
    </submittedName>
</protein>
<dbReference type="KEGG" id="fgi:OP10G_1071"/>
<gene>
    <name evidence="1" type="ORF">OP10G_1071</name>
</gene>
<dbReference type="AlphaFoldDB" id="A0A068NS47"/>
<keyword evidence="2" id="KW-1185">Reference proteome</keyword>
<reference evidence="1 2" key="1">
    <citation type="journal article" date="2014" name="PLoS ONE">
        <title>The first complete genome sequence of the class fimbriimonadia in the phylum armatimonadetes.</title>
        <authorList>
            <person name="Hu Z.Y."/>
            <person name="Wang Y.Z."/>
            <person name="Im W.T."/>
            <person name="Wang S.Y."/>
            <person name="Zhao G.P."/>
            <person name="Zheng H.J."/>
            <person name="Quan Z.X."/>
        </authorList>
    </citation>
    <scope>NUCLEOTIDE SEQUENCE [LARGE SCALE GENOMIC DNA]</scope>
    <source>
        <strain evidence="1">Gsoil 348</strain>
    </source>
</reference>
<proteinExistence type="predicted"/>
<dbReference type="OrthoDB" id="191764at2"/>
<dbReference type="RefSeq" id="WP_025226923.1">
    <property type="nucleotide sequence ID" value="NZ_CP007139.1"/>
</dbReference>
<dbReference type="InterPro" id="IPR045584">
    <property type="entry name" value="Pilin-like"/>
</dbReference>